<dbReference type="AlphaFoldDB" id="A0A9P8AGP7"/>
<evidence type="ECO:0000256" key="2">
    <source>
        <dbReference type="ARBA" id="ARBA00022448"/>
    </source>
</evidence>
<dbReference type="GO" id="GO:0006999">
    <property type="term" value="P:nuclear pore organization"/>
    <property type="evidence" value="ECO:0007669"/>
    <property type="project" value="TreeGrafter"/>
</dbReference>
<dbReference type="GO" id="GO:0051028">
    <property type="term" value="P:mRNA transport"/>
    <property type="evidence" value="ECO:0007669"/>
    <property type="project" value="UniProtKB-UniRule"/>
</dbReference>
<evidence type="ECO:0000256" key="1">
    <source>
        <dbReference type="ARBA" id="ARBA00004567"/>
    </source>
</evidence>
<dbReference type="GO" id="GO:0005543">
    <property type="term" value="F:phospholipid binding"/>
    <property type="evidence" value="ECO:0007669"/>
    <property type="project" value="TreeGrafter"/>
</dbReference>
<proteinExistence type="predicted"/>
<dbReference type="GeneID" id="66115961"/>
<evidence type="ECO:0000256" key="7">
    <source>
        <dbReference type="ARBA" id="ARBA00023242"/>
    </source>
</evidence>
<organism evidence="11 12">
    <name type="scientific">Scheffersomyces spartinae</name>
    <dbReference type="NCBI Taxonomy" id="45513"/>
    <lineage>
        <taxon>Eukaryota</taxon>
        <taxon>Fungi</taxon>
        <taxon>Dikarya</taxon>
        <taxon>Ascomycota</taxon>
        <taxon>Saccharomycotina</taxon>
        <taxon>Pichiomycetes</taxon>
        <taxon>Debaryomycetaceae</taxon>
        <taxon>Scheffersomyces</taxon>
    </lineage>
</organism>
<name>A0A9P8AGP7_9ASCO</name>
<dbReference type="OrthoDB" id="1733656at2759"/>
<evidence type="ECO:0000256" key="3">
    <source>
        <dbReference type="ARBA" id="ARBA00022816"/>
    </source>
</evidence>
<dbReference type="GO" id="GO:0017056">
    <property type="term" value="F:structural constituent of nuclear pore"/>
    <property type="evidence" value="ECO:0007669"/>
    <property type="project" value="TreeGrafter"/>
</dbReference>
<feature type="compositionally biased region" description="Polar residues" evidence="9">
    <location>
        <begin position="10"/>
        <end position="19"/>
    </location>
</feature>
<dbReference type="GO" id="GO:0044613">
    <property type="term" value="C:nuclear pore central transport channel"/>
    <property type="evidence" value="ECO:0007669"/>
    <property type="project" value="TreeGrafter"/>
</dbReference>
<dbReference type="PROSITE" id="PS51472">
    <property type="entry name" value="RRM_NUP35"/>
    <property type="match status" value="1"/>
</dbReference>
<dbReference type="Pfam" id="PF05172">
    <property type="entry name" value="RRM_Nup35"/>
    <property type="match status" value="1"/>
</dbReference>
<evidence type="ECO:0000256" key="6">
    <source>
        <dbReference type="ARBA" id="ARBA00023132"/>
    </source>
</evidence>
<comment type="subcellular location">
    <subcellularLocation>
        <location evidence="1">Nucleus</location>
        <location evidence="1">Nuclear pore complex</location>
    </subcellularLocation>
</comment>
<keyword evidence="2 8" id="KW-0813">Transport</keyword>
<feature type="domain" description="RRM Nup35-type" evidence="10">
    <location>
        <begin position="176"/>
        <end position="284"/>
    </location>
</feature>
<feature type="region of interest" description="Disordered" evidence="9">
    <location>
        <begin position="1"/>
        <end position="71"/>
    </location>
</feature>
<sequence length="386" mass="42321">MTSLYGPGSSDGSQTSIGSKKNDNPAWFKKTTKRTIPNHLVPKRKTGFQLAPSSNENASKSTVGPGNSGDTNPMSWLLFNSQHRNSIVDDNKSTLEDSSSLMVDESPFLGSGPDLPPKRSLYDLDDEVLLALNKPAQHVDSFINKDPKNFTNVFNKSAAHVTSGDSENGKDKNELLDGDLAVLVFGYPDFMVTQVIQRFEEFGNVLEPFDTKYTLNKLVLTLNILLLVELGHKYKNVPILAGEGWIKITYDNPISAIDALQMNGKVFNGSLLGVAPYSKESIEQLQSRKLTIDEDIGGKGGEYSSLFSNTNAIAKEPPKRFNLDEEKSGASVTASASSSTRLDIKDGSSLFLQSQEDKAKEEEKKKNEKLGMVGTIFRALFGFHEL</sequence>
<evidence type="ECO:0000313" key="12">
    <source>
        <dbReference type="Proteomes" id="UP000790833"/>
    </source>
</evidence>
<keyword evidence="7 8" id="KW-0539">Nucleus</keyword>
<keyword evidence="4" id="KW-0653">Protein transport</keyword>
<evidence type="ECO:0000256" key="5">
    <source>
        <dbReference type="ARBA" id="ARBA00023010"/>
    </source>
</evidence>
<comment type="caution">
    <text evidence="11">The sequence shown here is derived from an EMBL/GenBank/DDBJ whole genome shotgun (WGS) entry which is preliminary data.</text>
</comment>
<keyword evidence="6 8" id="KW-0906">Nuclear pore complex</keyword>
<dbReference type="InterPro" id="IPR007846">
    <property type="entry name" value="RRM_NUP35_dom"/>
</dbReference>
<dbReference type="EMBL" id="JAHMUF010000021">
    <property type="protein sequence ID" value="KAG7191980.1"/>
    <property type="molecule type" value="Genomic_DNA"/>
</dbReference>
<evidence type="ECO:0000256" key="4">
    <source>
        <dbReference type="ARBA" id="ARBA00022927"/>
    </source>
</evidence>
<evidence type="ECO:0000256" key="8">
    <source>
        <dbReference type="PROSITE-ProRule" id="PRU00804"/>
    </source>
</evidence>
<keyword evidence="5" id="KW-0811">Translocation</keyword>
<dbReference type="GO" id="GO:0003676">
    <property type="term" value="F:nucleic acid binding"/>
    <property type="evidence" value="ECO:0007669"/>
    <property type="project" value="InterPro"/>
</dbReference>
<dbReference type="RefSeq" id="XP_043047531.1">
    <property type="nucleotide sequence ID" value="XM_043193344.1"/>
</dbReference>
<evidence type="ECO:0000259" key="10">
    <source>
        <dbReference type="PROSITE" id="PS51472"/>
    </source>
</evidence>
<dbReference type="InterPro" id="IPR035979">
    <property type="entry name" value="RBD_domain_sf"/>
</dbReference>
<dbReference type="Proteomes" id="UP000790833">
    <property type="component" value="Unassembled WGS sequence"/>
</dbReference>
<reference evidence="11" key="1">
    <citation type="submission" date="2021-03" db="EMBL/GenBank/DDBJ databases">
        <authorList>
            <person name="Palmer J.M."/>
        </authorList>
    </citation>
    <scope>NUCLEOTIDE SEQUENCE</scope>
    <source>
        <strain evidence="11">ARV_011</strain>
    </source>
</reference>
<dbReference type="Gene3D" id="3.30.70.330">
    <property type="match status" value="1"/>
</dbReference>
<dbReference type="PANTHER" id="PTHR21527">
    <property type="entry name" value="NUCLEOPORIN NUP35"/>
    <property type="match status" value="1"/>
</dbReference>
<evidence type="ECO:0000313" key="11">
    <source>
        <dbReference type="EMBL" id="KAG7191980.1"/>
    </source>
</evidence>
<dbReference type="InterPro" id="IPR012677">
    <property type="entry name" value="Nucleotide-bd_a/b_plait_sf"/>
</dbReference>
<gene>
    <name evidence="11" type="ORF">KQ657_002587</name>
</gene>
<keyword evidence="3 8" id="KW-0509">mRNA transport</keyword>
<evidence type="ECO:0000256" key="9">
    <source>
        <dbReference type="SAM" id="MobiDB-lite"/>
    </source>
</evidence>
<protein>
    <recommendedName>
        <fullName evidence="10">RRM Nup35-type domain-containing protein</fullName>
    </recommendedName>
</protein>
<feature type="compositionally biased region" description="Polar residues" evidence="9">
    <location>
        <begin position="51"/>
        <end position="71"/>
    </location>
</feature>
<dbReference type="PANTHER" id="PTHR21527:SF6">
    <property type="entry name" value="NUCLEOPORIN NUP35"/>
    <property type="match status" value="1"/>
</dbReference>
<dbReference type="GO" id="GO:0044615">
    <property type="term" value="C:nuclear pore nuclear basket"/>
    <property type="evidence" value="ECO:0007669"/>
    <property type="project" value="TreeGrafter"/>
</dbReference>
<dbReference type="GO" id="GO:0006607">
    <property type="term" value="P:NLS-bearing protein import into nucleus"/>
    <property type="evidence" value="ECO:0007669"/>
    <property type="project" value="TreeGrafter"/>
</dbReference>
<keyword evidence="12" id="KW-1185">Reference proteome</keyword>
<accession>A0A9P8AGP7</accession>
<dbReference type="SUPFAM" id="SSF54928">
    <property type="entry name" value="RNA-binding domain, RBD"/>
    <property type="match status" value="1"/>
</dbReference>